<keyword evidence="2" id="KW-1185">Reference proteome</keyword>
<organism evidence="1 2">
    <name type="scientific">Phytophthora citrophthora</name>
    <dbReference type="NCBI Taxonomy" id="4793"/>
    <lineage>
        <taxon>Eukaryota</taxon>
        <taxon>Sar</taxon>
        <taxon>Stramenopiles</taxon>
        <taxon>Oomycota</taxon>
        <taxon>Peronosporomycetes</taxon>
        <taxon>Peronosporales</taxon>
        <taxon>Peronosporaceae</taxon>
        <taxon>Phytophthora</taxon>
    </lineage>
</organism>
<comment type="caution">
    <text evidence="1">The sequence shown here is derived from an EMBL/GenBank/DDBJ whole genome shotgun (WGS) entry which is preliminary data.</text>
</comment>
<dbReference type="EMBL" id="JASMQC010000003">
    <property type="protein sequence ID" value="KAK1946528.1"/>
    <property type="molecule type" value="Genomic_DNA"/>
</dbReference>
<evidence type="ECO:0000313" key="2">
    <source>
        <dbReference type="Proteomes" id="UP001259832"/>
    </source>
</evidence>
<evidence type="ECO:0000313" key="1">
    <source>
        <dbReference type="EMBL" id="KAK1946528.1"/>
    </source>
</evidence>
<gene>
    <name evidence="1" type="ORF">P3T76_002081</name>
</gene>
<dbReference type="Proteomes" id="UP001259832">
    <property type="component" value="Unassembled WGS sequence"/>
</dbReference>
<protein>
    <submittedName>
        <fullName evidence="1">Uncharacterized protein</fullName>
    </submittedName>
</protein>
<name>A0AAD9GYF3_9STRA</name>
<accession>A0AAD9GYF3</accession>
<proteinExistence type="predicted"/>
<sequence length="76" mass="8907">MTEIESVRADNERMTIALDERDDQLSKSRAELIQAYKTSIQIRADMLDLLQKLQPFDLEEEDLHTQRSEDEQSIVL</sequence>
<dbReference type="AlphaFoldDB" id="A0AAD9GYF3"/>
<reference evidence="1" key="1">
    <citation type="submission" date="2023-08" db="EMBL/GenBank/DDBJ databases">
        <title>Reference Genome Resource for the Citrus Pathogen Phytophthora citrophthora.</title>
        <authorList>
            <person name="Moller H."/>
            <person name="Coetzee B."/>
            <person name="Rose L.J."/>
            <person name="Van Niekerk J.M."/>
        </authorList>
    </citation>
    <scope>NUCLEOTIDE SEQUENCE</scope>
    <source>
        <strain evidence="1">STE-U-9442</strain>
    </source>
</reference>